<dbReference type="InterPro" id="IPR011990">
    <property type="entry name" value="TPR-like_helical_dom_sf"/>
</dbReference>
<dbReference type="EMBL" id="DWZE01000035">
    <property type="protein sequence ID" value="HJA82874.1"/>
    <property type="molecule type" value="Genomic_DNA"/>
</dbReference>
<dbReference type="SUPFAM" id="SSF48452">
    <property type="entry name" value="TPR-like"/>
    <property type="match status" value="1"/>
</dbReference>
<keyword evidence="1" id="KW-0802">TPR repeat</keyword>
<name>A0A9D2HR37_9BACE</name>
<reference evidence="2" key="1">
    <citation type="journal article" date="2021" name="PeerJ">
        <title>Extensive microbial diversity within the chicken gut microbiome revealed by metagenomics and culture.</title>
        <authorList>
            <person name="Gilroy R."/>
            <person name="Ravi A."/>
            <person name="Getino M."/>
            <person name="Pursley I."/>
            <person name="Horton D.L."/>
            <person name="Alikhan N.F."/>
            <person name="Baker D."/>
            <person name="Gharbi K."/>
            <person name="Hall N."/>
            <person name="Watson M."/>
            <person name="Adriaenssens E.M."/>
            <person name="Foster-Nyarko E."/>
            <person name="Jarju S."/>
            <person name="Secka A."/>
            <person name="Antonio M."/>
            <person name="Oren A."/>
            <person name="Chaudhuri R.R."/>
            <person name="La Ragione R."/>
            <person name="Hildebrand F."/>
            <person name="Pallen M.J."/>
        </authorList>
    </citation>
    <scope>NUCLEOTIDE SEQUENCE</scope>
    <source>
        <strain evidence="2">ChiHecec1B25-7008</strain>
    </source>
</reference>
<dbReference type="Pfam" id="PF13432">
    <property type="entry name" value="TPR_16"/>
    <property type="match status" value="1"/>
</dbReference>
<dbReference type="PROSITE" id="PS50005">
    <property type="entry name" value="TPR"/>
    <property type="match status" value="2"/>
</dbReference>
<dbReference type="Gene3D" id="1.25.40.10">
    <property type="entry name" value="Tetratricopeptide repeat domain"/>
    <property type="match status" value="2"/>
</dbReference>
<dbReference type="AlphaFoldDB" id="A0A9D2HR37"/>
<dbReference type="PANTHER" id="PTHR12558:SF13">
    <property type="entry name" value="CELL DIVISION CYCLE PROTEIN 27 HOMOLOG"/>
    <property type="match status" value="1"/>
</dbReference>
<proteinExistence type="predicted"/>
<dbReference type="SMART" id="SM00028">
    <property type="entry name" value="TPR"/>
    <property type="match status" value="6"/>
</dbReference>
<organism evidence="2 3">
    <name type="scientific">Candidatus Bacteroides intestinavium</name>
    <dbReference type="NCBI Taxonomy" id="2838469"/>
    <lineage>
        <taxon>Bacteria</taxon>
        <taxon>Pseudomonadati</taxon>
        <taxon>Bacteroidota</taxon>
        <taxon>Bacteroidia</taxon>
        <taxon>Bacteroidales</taxon>
        <taxon>Bacteroidaceae</taxon>
        <taxon>Bacteroides</taxon>
    </lineage>
</organism>
<reference evidence="2" key="2">
    <citation type="submission" date="2021-04" db="EMBL/GenBank/DDBJ databases">
        <authorList>
            <person name="Gilroy R."/>
        </authorList>
    </citation>
    <scope>NUCLEOTIDE SEQUENCE</scope>
    <source>
        <strain evidence="2">ChiHecec1B25-7008</strain>
    </source>
</reference>
<evidence type="ECO:0000256" key="1">
    <source>
        <dbReference type="PROSITE-ProRule" id="PRU00339"/>
    </source>
</evidence>
<feature type="repeat" description="TPR" evidence="1">
    <location>
        <begin position="530"/>
        <end position="563"/>
    </location>
</feature>
<dbReference type="Proteomes" id="UP000823860">
    <property type="component" value="Unassembled WGS sequence"/>
</dbReference>
<dbReference type="Pfam" id="PF14559">
    <property type="entry name" value="TPR_19"/>
    <property type="match status" value="1"/>
</dbReference>
<gene>
    <name evidence="2" type="ORF">H9785_02705</name>
</gene>
<comment type="caution">
    <text evidence="2">The sequence shown here is derived from an EMBL/GenBank/DDBJ whole genome shotgun (WGS) entry which is preliminary data.</text>
</comment>
<dbReference type="PANTHER" id="PTHR12558">
    <property type="entry name" value="CELL DIVISION CYCLE 16,23,27"/>
    <property type="match status" value="1"/>
</dbReference>
<protein>
    <submittedName>
        <fullName evidence="2">Tetratricopeptide repeat protein</fullName>
    </submittedName>
</protein>
<sequence>MNEADINKLHQSIQTLLYQHRLKEAQAQTEALIAQTGDWNLQNRQEQNSMSYKYMLDYLRQGFDDPGRLDLYRRLNAEEKEIAYRARILALDKVSPRYYHEVRRSYAHLQQQPPSMEGRLRILQDIHDTIALHQLAPADAPIPDDLRQNFETNVNQLFLDVWTGEYWTAEDTKQALLWLETGAAPLPALCLMVSAVGMNQLEIFDPAKIHWLLLATDLPDTEPRERALVGLTMALLHWGKRVDDYPELMNLIQSYDRERDLGERMNTVVIQLHRSCETDRIKRKMQEEIIPTVIQNKDLFRRLSLNLEEEDEDFNPDWDKTFENTGLNDKLKEITDLQLKGNDVYMSTFEHLKGYPFFRDMPNWFWPFDPRHSAVCKVLEQLDGPGPALRPFLETGFVCNSDKYSMLLMLGNLPSGKRDLMLKQLNQQFSDIPENSGQLGNLQNHAINPEIVSNQYIHDLYRFFKLFRRRTEFNDPFKEPMSPYDAPATRNLLQKPELMRGLADLYFSQEKWSQAAEIYQILSYFEDPDAELFQRLGLCYQKQKEYGQAIEAYHRADVLKPDSLWTLRHAATCQRLSGDYEKAIELYQRAQEVRPNDLSLIYYEGICLLALQQYEEAQQCFFRVDLEEENSLRAWRGIGWSALMLNKWEQALDYYNRIPETNRTGDDWLNLGHVYLVSDDLPHAAETYSRAASCYGSHEEFCQAFDRDREALIELDADDAILPLIKDLVL</sequence>
<dbReference type="InterPro" id="IPR019734">
    <property type="entry name" value="TPR_rpt"/>
</dbReference>
<evidence type="ECO:0000313" key="2">
    <source>
        <dbReference type="EMBL" id="HJA82874.1"/>
    </source>
</evidence>
<accession>A0A9D2HR37</accession>
<evidence type="ECO:0000313" key="3">
    <source>
        <dbReference type="Proteomes" id="UP000823860"/>
    </source>
</evidence>
<feature type="repeat" description="TPR" evidence="1">
    <location>
        <begin position="564"/>
        <end position="597"/>
    </location>
</feature>